<gene>
    <name evidence="1" type="ORF">ABS362_17980</name>
</gene>
<evidence type="ECO:0000313" key="1">
    <source>
        <dbReference type="EMBL" id="MER2999445.1"/>
    </source>
</evidence>
<evidence type="ECO:0000313" key="2">
    <source>
        <dbReference type="Proteomes" id="UP001476807"/>
    </source>
</evidence>
<name>A0ABV1RZL9_9BACT</name>
<dbReference type="RefSeq" id="WP_350414246.1">
    <property type="nucleotide sequence ID" value="NZ_JBEOKT010000024.1"/>
</dbReference>
<reference evidence="1 2" key="1">
    <citation type="submission" date="2024-06" db="EMBL/GenBank/DDBJ databases">
        <title>Pontibacter populi HYL7-15.</title>
        <authorList>
            <person name="Kim M.K."/>
        </authorList>
    </citation>
    <scope>NUCLEOTIDE SEQUENCE [LARGE SCALE GENOMIC DNA]</scope>
    <source>
        <strain evidence="1 2">HYL7-15</strain>
    </source>
</reference>
<dbReference type="EMBL" id="JBEOKT010000024">
    <property type="protein sequence ID" value="MER2999445.1"/>
    <property type="molecule type" value="Genomic_DNA"/>
</dbReference>
<proteinExistence type="predicted"/>
<dbReference type="Proteomes" id="UP001476807">
    <property type="component" value="Unassembled WGS sequence"/>
</dbReference>
<dbReference type="Pfam" id="PF05013">
    <property type="entry name" value="FGase"/>
    <property type="match status" value="1"/>
</dbReference>
<comment type="caution">
    <text evidence="1">The sequence shown here is derived from an EMBL/GenBank/DDBJ whole genome shotgun (WGS) entry which is preliminary data.</text>
</comment>
<sequence length="242" mass="28843">MLKLLLTCEHSGNQVPAVYSSFFEGKESQLYSHEGYDIGALELFRELEPLADKTFHSETTRLLVELNRSLHHAKLFSDITKQLHDDDKAIILKEYYFPYREQVEHFIHDFVMAGRQVLHVSVHSFTPELNGEIRETDIGLLYDPKRKLEQTICRRWKQEFQNEDNDLMVRFNYPYLGIADGFPTYLRRKFTDEQYIGVELEVNQKFYTEKKERWEHINQAIYSSLQNTLSHFRPELTEEEEL</sequence>
<protein>
    <submittedName>
        <fullName evidence="1">N-formylglutamate amidohydrolase</fullName>
    </submittedName>
</protein>
<keyword evidence="2" id="KW-1185">Reference proteome</keyword>
<dbReference type="Gene3D" id="3.40.630.40">
    <property type="entry name" value="Zn-dependent exopeptidases"/>
    <property type="match status" value="1"/>
</dbReference>
<accession>A0ABV1RZL9</accession>
<dbReference type="InterPro" id="IPR007709">
    <property type="entry name" value="N-FG_amidohydro"/>
</dbReference>
<organism evidence="1 2">
    <name type="scientific">Pontibacter populi</name>
    <dbReference type="NCBI Taxonomy" id="890055"/>
    <lineage>
        <taxon>Bacteria</taxon>
        <taxon>Pseudomonadati</taxon>
        <taxon>Bacteroidota</taxon>
        <taxon>Cytophagia</taxon>
        <taxon>Cytophagales</taxon>
        <taxon>Hymenobacteraceae</taxon>
        <taxon>Pontibacter</taxon>
    </lineage>
</organism>
<dbReference type="SUPFAM" id="SSF53187">
    <property type="entry name" value="Zn-dependent exopeptidases"/>
    <property type="match status" value="1"/>
</dbReference>